<dbReference type="KEGG" id="bmeg:BG04_2127"/>
<dbReference type="InterPro" id="IPR000424">
    <property type="entry name" value="Primosome_PriB/ssb"/>
</dbReference>
<dbReference type="Proteomes" id="UP000031829">
    <property type="component" value="Chromosome"/>
</dbReference>
<dbReference type="GeneID" id="93645594"/>
<protein>
    <recommendedName>
        <fullName evidence="1">Single-stranded DNA-binding protein</fullName>
        <shortName evidence="1">SSB</shortName>
    </recommendedName>
</protein>
<proteinExistence type="inferred from homology"/>
<dbReference type="PIRSF" id="PIRSF002070">
    <property type="entry name" value="SSB"/>
    <property type="match status" value="1"/>
</dbReference>
<reference evidence="2 3" key="1">
    <citation type="journal article" date="2015" name="Genome Announc.">
        <title>Complete genome sequences for 35 biothreat assay-relevant bacillus species.</title>
        <authorList>
            <person name="Johnson S.L."/>
            <person name="Daligault H.E."/>
            <person name="Davenport K.W."/>
            <person name="Jaissle J."/>
            <person name="Frey K.G."/>
            <person name="Ladner J.T."/>
            <person name="Broomall S.M."/>
            <person name="Bishop-Lilly K.A."/>
            <person name="Bruce D.C."/>
            <person name="Gibbons H.S."/>
            <person name="Coyne S.R."/>
            <person name="Lo C.C."/>
            <person name="Meincke L."/>
            <person name="Munk A.C."/>
            <person name="Koroleva G.I."/>
            <person name="Rosenzweig C.N."/>
            <person name="Palacios G.F."/>
            <person name="Redden C.L."/>
            <person name="Minogue T.D."/>
            <person name="Chain P.S."/>
        </authorList>
    </citation>
    <scope>NUCLEOTIDE SEQUENCE [LARGE SCALE GENOMIC DNA]</scope>
    <source>
        <strain evidence="3">ATCC 14581 / DSM 32 / JCM 2506 / NBRC 15308 / NCIMB 9376 / NCTC 10342 / NRRL B-14308 / VKM B-512</strain>
    </source>
</reference>
<dbReference type="PROSITE" id="PS50935">
    <property type="entry name" value="SSB"/>
    <property type="match status" value="1"/>
</dbReference>
<dbReference type="PANTHER" id="PTHR10302:SF27">
    <property type="entry name" value="SINGLE-STRANDED DNA-BINDING PROTEIN"/>
    <property type="match status" value="1"/>
</dbReference>
<dbReference type="SUPFAM" id="SSF50249">
    <property type="entry name" value="Nucleic acid-binding proteins"/>
    <property type="match status" value="1"/>
</dbReference>
<dbReference type="GO" id="GO:0006260">
    <property type="term" value="P:DNA replication"/>
    <property type="evidence" value="ECO:0007669"/>
    <property type="project" value="InterPro"/>
</dbReference>
<name>A0A0B6AHY9_PRIM2</name>
<comment type="caution">
    <text evidence="1">Lacks conserved residue(s) required for the propagation of feature annotation.</text>
</comment>
<evidence type="ECO:0000313" key="2">
    <source>
        <dbReference type="EMBL" id="AJI20667.1"/>
    </source>
</evidence>
<gene>
    <name evidence="2" type="primary">ssbB</name>
    <name evidence="2" type="ORF">BG04_2127</name>
</gene>
<dbReference type="GO" id="GO:0003697">
    <property type="term" value="F:single-stranded DNA binding"/>
    <property type="evidence" value="ECO:0007669"/>
    <property type="project" value="UniProtKB-UniRule"/>
</dbReference>
<evidence type="ECO:0000256" key="1">
    <source>
        <dbReference type="HAMAP-Rule" id="MF_00984"/>
    </source>
</evidence>
<sequence length="120" mass="13472">MINHIVLVGRLTKKPELRYTHEGIAVSTITLAINRTFRNVEGEYDADFVNITLWRKNAENTAAYCDKGAVVGVVGRVQTRTFENNLQQRVYMTDVVADAVKFLSGKPSGFSSFDSNQQEE</sequence>
<dbReference type="InterPro" id="IPR011344">
    <property type="entry name" value="ssDNA-bd"/>
</dbReference>
<dbReference type="AlphaFoldDB" id="A0A0B6AHY9"/>
<dbReference type="InterPro" id="IPR012340">
    <property type="entry name" value="NA-bd_OB-fold"/>
</dbReference>
<dbReference type="Gene3D" id="2.40.50.140">
    <property type="entry name" value="Nucleic acid-binding proteins"/>
    <property type="match status" value="1"/>
</dbReference>
<dbReference type="NCBIfam" id="TIGR00621">
    <property type="entry name" value="ssb"/>
    <property type="match status" value="1"/>
</dbReference>
<dbReference type="CDD" id="cd04496">
    <property type="entry name" value="SSB_OBF"/>
    <property type="match status" value="1"/>
</dbReference>
<dbReference type="EMBL" id="CP009920">
    <property type="protein sequence ID" value="AJI20667.1"/>
    <property type="molecule type" value="Genomic_DNA"/>
</dbReference>
<dbReference type="GO" id="GO:0009295">
    <property type="term" value="C:nucleoid"/>
    <property type="evidence" value="ECO:0007669"/>
    <property type="project" value="TreeGrafter"/>
</dbReference>
<keyword evidence="1 2" id="KW-0238">DNA-binding</keyword>
<evidence type="ECO:0000313" key="3">
    <source>
        <dbReference type="Proteomes" id="UP000031829"/>
    </source>
</evidence>
<dbReference type="PANTHER" id="PTHR10302">
    <property type="entry name" value="SINGLE-STRANDED DNA-BINDING PROTEIN"/>
    <property type="match status" value="1"/>
</dbReference>
<accession>A0A0B6AHY9</accession>
<dbReference type="Pfam" id="PF00436">
    <property type="entry name" value="SSB"/>
    <property type="match status" value="1"/>
</dbReference>
<comment type="subunit">
    <text evidence="1">Homotetramer.</text>
</comment>
<dbReference type="RefSeq" id="WP_016765913.1">
    <property type="nucleotide sequence ID" value="NZ_BCVB01000009.1"/>
</dbReference>
<dbReference type="HAMAP" id="MF_00984">
    <property type="entry name" value="SSB"/>
    <property type="match status" value="1"/>
</dbReference>
<dbReference type="HOGENOM" id="CLU_078758_6_1_9"/>
<organism evidence="2 3">
    <name type="scientific">Priestia megaterium (strain ATCC 14581 / DSM 32 / CCUG 1817 / JCM 2506 / NBRC 15308 / NCIMB 9376 / NCTC 10342 / NRRL B-14308 / VKM B-512 / Ford 19)</name>
    <name type="common">Bacillus megaterium</name>
    <dbReference type="NCBI Taxonomy" id="1348623"/>
    <lineage>
        <taxon>Bacteria</taxon>
        <taxon>Bacillati</taxon>
        <taxon>Bacillota</taxon>
        <taxon>Bacilli</taxon>
        <taxon>Bacillales</taxon>
        <taxon>Bacillaceae</taxon>
        <taxon>Priestia</taxon>
    </lineage>
</organism>